<accession>I6LEI6</accession>
<dbReference type="EMBL" id="AY904722">
    <property type="protein sequence ID" value="AAX86616.1"/>
    <property type="molecule type" value="Genomic_DNA"/>
</dbReference>
<sequence length="109" mass="12490">QHLFPPVPPQPPDLVTPPHRGGPPPVALPRSRARPRNENDPFGSRPLKLQEPDSDDEDKENELPPPRHCHGLPLRLQKKLEDLLHQFQDSLERDLGDFYTTLEIPQCLF</sequence>
<reference evidence="2 3" key="1">
    <citation type="journal article" date="2007" name="Genome Biol.">
        <title>Ancient papillomavirus-host co-speciation in Felidae.</title>
        <authorList>
            <person name="Rector A."/>
            <person name="Lemey P."/>
            <person name="Tachezy R."/>
            <person name="Mostmans S."/>
            <person name="Ghim S.J."/>
            <person name="Van Doorslaer K."/>
            <person name="Roelke M."/>
            <person name="Bush M."/>
            <person name="Montali R.J."/>
            <person name="Joslin J."/>
            <person name="Burk R.D."/>
            <person name="Jenson A.B."/>
            <person name="Sundberg J.P."/>
            <person name="Shapiro B."/>
            <person name="Van Ranst M."/>
        </authorList>
    </citation>
    <scope>NUCLEOTIDE SEQUENCE [LARGE SCALE GENOMIC DNA]</scope>
</reference>
<feature type="region of interest" description="Disordered" evidence="1">
    <location>
        <begin position="1"/>
        <end position="72"/>
    </location>
</feature>
<evidence type="ECO:0000313" key="2">
    <source>
        <dbReference type="EMBL" id="AAX86616.1"/>
    </source>
</evidence>
<gene>
    <name evidence="2" type="primary">E4</name>
</gene>
<proteinExistence type="predicted"/>
<dbReference type="Proteomes" id="UP000121137">
    <property type="component" value="Segment"/>
</dbReference>
<name>I6LEI6_9PAPI</name>
<evidence type="ECO:0000313" key="3">
    <source>
        <dbReference type="Proteomes" id="UP000121137"/>
    </source>
</evidence>
<organism evidence="2 3">
    <name type="scientific">Lynx rufus papillomavirus 1</name>
    <dbReference type="NCBI Taxonomy" id="323364"/>
    <lineage>
        <taxon>Viruses</taxon>
        <taxon>Monodnaviria</taxon>
        <taxon>Shotokuvirae</taxon>
        <taxon>Cossaviricota</taxon>
        <taxon>Papovaviricetes</taxon>
        <taxon>Zurhausenvirales</taxon>
        <taxon>Papillomaviridae</taxon>
        <taxon>Firstpapillomavirinae</taxon>
        <taxon>Lambdapapillomavirus</taxon>
        <taxon>Lambdapapillomavirus 1</taxon>
    </lineage>
</organism>
<feature type="compositionally biased region" description="Pro residues" evidence="1">
    <location>
        <begin position="1"/>
        <end position="27"/>
    </location>
</feature>
<protein>
    <submittedName>
        <fullName evidence="2">E4 protein</fullName>
    </submittedName>
</protein>
<feature type="non-terminal residue" evidence="2">
    <location>
        <position position="1"/>
    </location>
</feature>
<evidence type="ECO:0000256" key="1">
    <source>
        <dbReference type="SAM" id="MobiDB-lite"/>
    </source>
</evidence>